<dbReference type="EMBL" id="ML995519">
    <property type="protein sequence ID" value="KAF2136515.1"/>
    <property type="molecule type" value="Genomic_DNA"/>
</dbReference>
<keyword evidence="2" id="KW-0732">Signal</keyword>
<keyword evidence="4" id="KW-1185">Reference proteome</keyword>
<accession>A0A6A6AZX6</accession>
<name>A0A6A6AZX6_9PEZI</name>
<evidence type="ECO:0000313" key="4">
    <source>
        <dbReference type="Proteomes" id="UP000799438"/>
    </source>
</evidence>
<evidence type="ECO:0000313" key="3">
    <source>
        <dbReference type="EMBL" id="KAF2136515.1"/>
    </source>
</evidence>
<protein>
    <submittedName>
        <fullName evidence="3">Uncharacterized protein</fullName>
    </submittedName>
</protein>
<dbReference type="Proteomes" id="UP000799438">
    <property type="component" value="Unassembled WGS sequence"/>
</dbReference>
<feature type="chain" id="PRO_5025517844" evidence="2">
    <location>
        <begin position="25"/>
        <end position="416"/>
    </location>
</feature>
<reference evidence="3" key="1">
    <citation type="journal article" date="2020" name="Stud. Mycol.">
        <title>101 Dothideomycetes genomes: a test case for predicting lifestyles and emergence of pathogens.</title>
        <authorList>
            <person name="Haridas S."/>
            <person name="Albert R."/>
            <person name="Binder M."/>
            <person name="Bloem J."/>
            <person name="Labutti K."/>
            <person name="Salamov A."/>
            <person name="Andreopoulos B."/>
            <person name="Baker S."/>
            <person name="Barry K."/>
            <person name="Bills G."/>
            <person name="Bluhm B."/>
            <person name="Cannon C."/>
            <person name="Castanera R."/>
            <person name="Culley D."/>
            <person name="Daum C."/>
            <person name="Ezra D."/>
            <person name="Gonzalez J."/>
            <person name="Henrissat B."/>
            <person name="Kuo A."/>
            <person name="Liang C."/>
            <person name="Lipzen A."/>
            <person name="Lutzoni F."/>
            <person name="Magnuson J."/>
            <person name="Mondo S."/>
            <person name="Nolan M."/>
            <person name="Ohm R."/>
            <person name="Pangilinan J."/>
            <person name="Park H.-J."/>
            <person name="Ramirez L."/>
            <person name="Alfaro M."/>
            <person name="Sun H."/>
            <person name="Tritt A."/>
            <person name="Yoshinaga Y."/>
            <person name="Zwiers L.-H."/>
            <person name="Turgeon B."/>
            <person name="Goodwin S."/>
            <person name="Spatafora J."/>
            <person name="Crous P."/>
            <person name="Grigoriev I."/>
        </authorList>
    </citation>
    <scope>NUCLEOTIDE SEQUENCE</scope>
    <source>
        <strain evidence="3">CBS 121167</strain>
    </source>
</reference>
<evidence type="ECO:0000256" key="2">
    <source>
        <dbReference type="SAM" id="SignalP"/>
    </source>
</evidence>
<dbReference type="AlphaFoldDB" id="A0A6A6AZX6"/>
<feature type="region of interest" description="Disordered" evidence="1">
    <location>
        <begin position="78"/>
        <end position="120"/>
    </location>
</feature>
<organism evidence="3 4">
    <name type="scientific">Aplosporella prunicola CBS 121167</name>
    <dbReference type="NCBI Taxonomy" id="1176127"/>
    <lineage>
        <taxon>Eukaryota</taxon>
        <taxon>Fungi</taxon>
        <taxon>Dikarya</taxon>
        <taxon>Ascomycota</taxon>
        <taxon>Pezizomycotina</taxon>
        <taxon>Dothideomycetes</taxon>
        <taxon>Dothideomycetes incertae sedis</taxon>
        <taxon>Botryosphaeriales</taxon>
        <taxon>Aplosporellaceae</taxon>
        <taxon>Aplosporella</taxon>
    </lineage>
</organism>
<evidence type="ECO:0000256" key="1">
    <source>
        <dbReference type="SAM" id="MobiDB-lite"/>
    </source>
</evidence>
<dbReference type="RefSeq" id="XP_033392233.1">
    <property type="nucleotide sequence ID" value="XM_033542627.1"/>
</dbReference>
<dbReference type="GeneID" id="54300124"/>
<gene>
    <name evidence="3" type="ORF">K452DRAFT_302719</name>
</gene>
<feature type="signal peptide" evidence="2">
    <location>
        <begin position="1"/>
        <end position="24"/>
    </location>
</feature>
<dbReference type="OrthoDB" id="10685605at2759"/>
<proteinExistence type="predicted"/>
<feature type="compositionally biased region" description="Basic and acidic residues" evidence="1">
    <location>
        <begin position="89"/>
        <end position="120"/>
    </location>
</feature>
<sequence length="416" mass="45769">MRLTFAKALLLVAAAQPYIPGSFAVPLSNKTPSSNLEPYKPVSAVNEPALLTIDNLLASTHAATEDTVSKRNAAWLLAARDPNPPKTQPAKDKGAKDKDAKDKDAKGNDTKAKGKQSAKKDSLVADLKKCKAIRSLVKRKDIEADSECLTDNNKKTYIEHYHKTEAQIAAGGHDRTDKPTEKLKNYVTKNSKGVALTDEDEATIKHLTGIDANYKFSTDSSAWADIKTMSTGENSRHPVLYSKIGKNKDGVLAVICKERFAIKDANRYKLGQDGEGKADTLLDKATRDKKSLPVSELIFEQMKESGMYTGNEKAIVFVASEVGNLVTLDTIIKAHEAVNAPDNKVSLWHPQNQAQKQWYELLSGTVNINPFRYLVSDHPTIVKHFRINQLGTTPFDADPDTDLPLVPAMYLQLLTN</sequence>